<keyword evidence="3" id="KW-0521">NADP</keyword>
<keyword evidence="9" id="KW-1185">Reference proteome</keyword>
<evidence type="ECO:0000256" key="3">
    <source>
        <dbReference type="ARBA" id="ARBA00022857"/>
    </source>
</evidence>
<sequence>MWALLLWVTSVAGECTGQCQSIVAGVCPQTPSPSSCAAVWEAFLEIMAQNTQALPPNAEGSKNQARFLRWRHLAHRGQMLSKSMLRPECWRSVPDPESMELGSERPCLSSQCLLDSSCHKRHVISELLTLAKQIDRSVALQVYEATKELFAWQRFEQTPMLFYPSFKAQVWFGEEDYPELLGAVRKHFMEIKEEFLRSYHLRSGRLTPAEEEYSGRQGWWCWEVWSALEGWVKERCEQMPTLCRVLRQHLPASKSSTLAAYLQEEVALFGLPPGEKFFAPHNDGSNARVALLMPLTHGRYSALEVNGERRAFGGDGHVLGFDASMDHFATYEAPPGVWDERWVLSIAVSHPQFDRHLAEGRLQTPRPDVQITADPHRWPRAKEAPNVAGWLELLDGAKNVVLLGSHAMLAASAPLVVRSGASTVVLGCEECDELGRTLHQKLSALPEVDRLVLVERQRLWEALEVQSIDVLVVDEDRVDDLLFLEGKHWRFTGPALAGLMKAWRSSSSRVVGIHLPAPSLPAGYTLTFGEGFWWFQQTKVPSSTASADLATSPSPVLAPFGATARVAAGAVERGLEDTPAVLLGLMARYASSNAQLALRCDPGDRERRAETARLVTSRLDVAQQALRSRQPDGELLIQAAARELVQTIAKVHMPHSCSVPLRVVPVKGRHEGSVPLIGFGTHELRALECYSAVRSALEAGVRHIDTAENYGNAEDLARAMRDSEVPREEIFVATKLSSTGLDQASSYRALASELQRLGGAADLCYLHFPSEKNLPAWRALEQLQQEGRCRQLGLSNFGRAELQQIWEHGQVKPVALQIQFSIYEPPSNAFLRWLAALPGKGLTVVAASTLNPEATGALNPMEDPHVQQIAARHDKSSAQVLLRWLVQQKVAVLPRSRQKQHIQENCDLDFVLTDHEMTHLSGLATLAQDLGAAEDSVRPEGAVDVFGLRGMS</sequence>
<evidence type="ECO:0000256" key="2">
    <source>
        <dbReference type="ARBA" id="ARBA00007905"/>
    </source>
</evidence>
<reference evidence="8 9" key="1">
    <citation type="submission" date="2024-02" db="EMBL/GenBank/DDBJ databases">
        <authorList>
            <person name="Chen Y."/>
            <person name="Shah S."/>
            <person name="Dougan E. K."/>
            <person name="Thang M."/>
            <person name="Chan C."/>
        </authorList>
    </citation>
    <scope>NUCLEOTIDE SEQUENCE [LARGE SCALE GENOMIC DNA]</scope>
</reference>
<keyword evidence="5" id="KW-0732">Signal</keyword>
<dbReference type="PANTHER" id="PTHR43827:SF3">
    <property type="entry name" value="NADP-DEPENDENT OXIDOREDUCTASE DOMAIN-CONTAINING PROTEIN"/>
    <property type="match status" value="1"/>
</dbReference>
<evidence type="ECO:0000259" key="6">
    <source>
        <dbReference type="Pfam" id="PF00248"/>
    </source>
</evidence>
<dbReference type="InterPro" id="IPR018170">
    <property type="entry name" value="Aldo/ket_reductase_CS"/>
</dbReference>
<dbReference type="CDD" id="cd19071">
    <property type="entry name" value="AKR_AKR1-5-like"/>
    <property type="match status" value="1"/>
</dbReference>
<dbReference type="Proteomes" id="UP001642484">
    <property type="component" value="Unassembled WGS sequence"/>
</dbReference>
<dbReference type="Pfam" id="PF00248">
    <property type="entry name" value="Aldo_ket_red"/>
    <property type="match status" value="1"/>
</dbReference>
<dbReference type="Gene3D" id="2.60.120.330">
    <property type="entry name" value="B-lactam Antibiotic, Isopenicillin N Synthase, Chain"/>
    <property type="match status" value="1"/>
</dbReference>
<evidence type="ECO:0000259" key="7">
    <source>
        <dbReference type="Pfam" id="PF05118"/>
    </source>
</evidence>
<dbReference type="PROSITE" id="PS00062">
    <property type="entry name" value="ALDOKETO_REDUCTASE_2"/>
    <property type="match status" value="1"/>
</dbReference>
<dbReference type="SUPFAM" id="SSF51430">
    <property type="entry name" value="NAD(P)-linked oxidoreductase"/>
    <property type="match status" value="1"/>
</dbReference>
<feature type="chain" id="PRO_5045945344" evidence="5">
    <location>
        <begin position="18"/>
        <end position="952"/>
    </location>
</feature>
<evidence type="ECO:0000256" key="5">
    <source>
        <dbReference type="SAM" id="SignalP"/>
    </source>
</evidence>
<comment type="similarity">
    <text evidence="1">Belongs to the aspartyl/asparaginyl beta-hydroxylase family.</text>
</comment>
<dbReference type="EMBL" id="CAXAMN010021807">
    <property type="protein sequence ID" value="CAK9063649.1"/>
    <property type="molecule type" value="Genomic_DNA"/>
</dbReference>
<organism evidence="8 9">
    <name type="scientific">Durusdinium trenchii</name>
    <dbReference type="NCBI Taxonomy" id="1381693"/>
    <lineage>
        <taxon>Eukaryota</taxon>
        <taxon>Sar</taxon>
        <taxon>Alveolata</taxon>
        <taxon>Dinophyceae</taxon>
        <taxon>Suessiales</taxon>
        <taxon>Symbiodiniaceae</taxon>
        <taxon>Durusdinium</taxon>
    </lineage>
</organism>
<name>A0ABP0NLJ1_9DINO</name>
<comment type="caution">
    <text evidence="8">The sequence shown here is derived from an EMBL/GenBank/DDBJ whole genome shotgun (WGS) entry which is preliminary data.</text>
</comment>
<dbReference type="InterPro" id="IPR027443">
    <property type="entry name" value="IPNS-like_sf"/>
</dbReference>
<dbReference type="InterPro" id="IPR007803">
    <property type="entry name" value="Asp/Arg/Pro-Hydrxlase"/>
</dbReference>
<feature type="signal peptide" evidence="5">
    <location>
        <begin position="1"/>
        <end position="17"/>
    </location>
</feature>
<dbReference type="InterPro" id="IPR023210">
    <property type="entry name" value="NADP_OxRdtase_dom"/>
</dbReference>
<dbReference type="PANTHER" id="PTHR43827">
    <property type="entry name" value="2,5-DIKETO-D-GLUCONIC ACID REDUCTASE"/>
    <property type="match status" value="1"/>
</dbReference>
<dbReference type="Gene3D" id="3.20.20.100">
    <property type="entry name" value="NADP-dependent oxidoreductase domain"/>
    <property type="match status" value="1"/>
</dbReference>
<protein>
    <submittedName>
        <fullName evidence="8">Uncharacterized protein</fullName>
    </submittedName>
</protein>
<evidence type="ECO:0000256" key="4">
    <source>
        <dbReference type="ARBA" id="ARBA00023002"/>
    </source>
</evidence>
<feature type="domain" description="NADP-dependent oxidoreductase" evidence="6">
    <location>
        <begin position="684"/>
        <end position="921"/>
    </location>
</feature>
<dbReference type="Pfam" id="PF05118">
    <property type="entry name" value="Asp_Arg_Hydrox"/>
    <property type="match status" value="1"/>
</dbReference>
<accession>A0ABP0NLJ1</accession>
<proteinExistence type="inferred from homology"/>
<dbReference type="InterPro" id="IPR020471">
    <property type="entry name" value="AKR"/>
</dbReference>
<gene>
    <name evidence="8" type="ORF">CCMP2556_LOCUS31270</name>
</gene>
<evidence type="ECO:0000313" key="8">
    <source>
        <dbReference type="EMBL" id="CAK9063649.1"/>
    </source>
</evidence>
<comment type="similarity">
    <text evidence="2">Belongs to the aldo/keto reductase family.</text>
</comment>
<keyword evidence="4" id="KW-0560">Oxidoreductase</keyword>
<dbReference type="InterPro" id="IPR036812">
    <property type="entry name" value="NAD(P)_OxRdtase_dom_sf"/>
</dbReference>
<evidence type="ECO:0000256" key="1">
    <source>
        <dbReference type="ARBA" id="ARBA00007730"/>
    </source>
</evidence>
<dbReference type="PRINTS" id="PR00069">
    <property type="entry name" value="ALDKETRDTASE"/>
</dbReference>
<feature type="domain" description="Aspartyl/asparaginy/proline hydroxylase" evidence="7">
    <location>
        <begin position="186"/>
        <end position="351"/>
    </location>
</feature>
<evidence type="ECO:0000313" key="9">
    <source>
        <dbReference type="Proteomes" id="UP001642484"/>
    </source>
</evidence>